<name>A0A7Y7YL57_9PSED</name>
<organism evidence="1 2">
    <name type="scientific">Pseudomonas gingeri</name>
    <dbReference type="NCBI Taxonomy" id="117681"/>
    <lineage>
        <taxon>Bacteria</taxon>
        <taxon>Pseudomonadati</taxon>
        <taxon>Pseudomonadota</taxon>
        <taxon>Gammaproteobacteria</taxon>
        <taxon>Pseudomonadales</taxon>
        <taxon>Pseudomonadaceae</taxon>
        <taxon>Pseudomonas</taxon>
    </lineage>
</organism>
<dbReference type="AlphaFoldDB" id="A0A7Y7YL57"/>
<evidence type="ECO:0000313" key="2">
    <source>
        <dbReference type="Proteomes" id="UP000520592"/>
    </source>
</evidence>
<evidence type="ECO:0000313" key="1">
    <source>
        <dbReference type="EMBL" id="NWC37245.1"/>
    </source>
</evidence>
<dbReference type="Proteomes" id="UP000520592">
    <property type="component" value="Unassembled WGS sequence"/>
</dbReference>
<accession>A0A7Y7YL57</accession>
<protein>
    <submittedName>
        <fullName evidence="1">Uncharacterized protein</fullName>
    </submittedName>
</protein>
<reference evidence="1 2" key="1">
    <citation type="submission" date="2020-04" db="EMBL/GenBank/DDBJ databases">
        <title>Molecular characterization of pseudomonads from Agaricus bisporus reveal novel blotch 2 pathogens in Western Europe.</title>
        <authorList>
            <person name="Taparia T."/>
            <person name="Krijger M."/>
            <person name="Haynes E."/>
            <person name="Elpinstone J.G."/>
            <person name="Noble R."/>
            <person name="Van Der Wolf J."/>
        </authorList>
    </citation>
    <scope>NUCLEOTIDE SEQUENCE [LARGE SCALE GENOMIC DNA]</scope>
    <source>
        <strain evidence="1 2">IPO3737</strain>
    </source>
</reference>
<gene>
    <name evidence="1" type="ORF">HX876_33350</name>
</gene>
<sequence length="150" mass="16702">MTETLSSIFQQTRGAPIEVAGRLVHPIFQKKIKAGRSNFLARRLQSSTQPVSGLRLKVVKGKLEVNNQHHSEIILWADTSPESIFFSVVSKADCELKIWNVWRVNEVVQAWIGNAGMVFSDDGRVIKLECSGGTDAIDFSTLVFQVESID</sequence>
<dbReference type="EMBL" id="JACAQD010000060">
    <property type="protein sequence ID" value="NWC37245.1"/>
    <property type="molecule type" value="Genomic_DNA"/>
</dbReference>
<comment type="caution">
    <text evidence="1">The sequence shown here is derived from an EMBL/GenBank/DDBJ whole genome shotgun (WGS) entry which is preliminary data.</text>
</comment>
<dbReference type="RefSeq" id="WP_177055346.1">
    <property type="nucleotide sequence ID" value="NZ_JACAPS010000003.1"/>
</dbReference>
<proteinExistence type="predicted"/>